<dbReference type="Pfam" id="PF13966">
    <property type="entry name" value="zf-RVT"/>
    <property type="match status" value="1"/>
</dbReference>
<dbReference type="InterPro" id="IPR026960">
    <property type="entry name" value="RVT-Znf"/>
</dbReference>
<dbReference type="Proteomes" id="UP000032141">
    <property type="component" value="Chromosome C2"/>
</dbReference>
<protein>
    <recommendedName>
        <fullName evidence="1">Reverse transcriptase zinc-binding domain-containing protein</fullName>
    </recommendedName>
</protein>
<feature type="domain" description="Reverse transcriptase zinc-binding" evidence="1">
    <location>
        <begin position="90"/>
        <end position="169"/>
    </location>
</feature>
<dbReference type="EnsemblPlants" id="Bo2g047980.1">
    <property type="protein sequence ID" value="Bo2g047980.1"/>
    <property type="gene ID" value="Bo2g047980"/>
</dbReference>
<evidence type="ECO:0000313" key="2">
    <source>
        <dbReference type="EnsemblPlants" id="Bo2g047980.1"/>
    </source>
</evidence>
<keyword evidence="3" id="KW-1185">Reference proteome</keyword>
<proteinExistence type="predicted"/>
<dbReference type="HOGENOM" id="CLU_000680_19_0_1"/>
<dbReference type="GeneID" id="106323497"/>
<dbReference type="RefSeq" id="XP_013617063.1">
    <property type="nucleotide sequence ID" value="XM_013761609.1"/>
</dbReference>
<dbReference type="eggNOG" id="KOG1075">
    <property type="taxonomic scope" value="Eukaryota"/>
</dbReference>
<reference evidence="2" key="2">
    <citation type="submission" date="2015-03" db="UniProtKB">
        <authorList>
            <consortium name="EnsemblPlants"/>
        </authorList>
    </citation>
    <scope>IDENTIFICATION</scope>
</reference>
<evidence type="ECO:0000313" key="3">
    <source>
        <dbReference type="Proteomes" id="UP000032141"/>
    </source>
</evidence>
<dbReference type="OrthoDB" id="1938625at2759"/>
<dbReference type="AlphaFoldDB" id="A0A0D3AMT8"/>
<dbReference type="Gramene" id="Bo2g047980.1">
    <property type="protein sequence ID" value="Bo2g047980.1"/>
    <property type="gene ID" value="Bo2g047980"/>
</dbReference>
<name>A0A0D3AMT8_BRAOL</name>
<dbReference type="KEGG" id="boe:106323497"/>
<sequence>MIILTDVWHLKSRFIEVTGEIGTQRLGIRRDKKINDILVDGAWRFRRCRDPLIQNMVQEIERFPLNLTGGRDEALWKRGSDEFSARFIACQTWQQIRARRDRVPWSKIVWFSQGVLRFAFITWLTIQDRRSIGHHTSIWGQTQFCTFYGEPDETRDHLFSACPYTFMLWLSVAGNLFGIDPDPD</sequence>
<accession>A0A0D3AMT8</accession>
<organism evidence="2 3">
    <name type="scientific">Brassica oleracea var. oleracea</name>
    <dbReference type="NCBI Taxonomy" id="109376"/>
    <lineage>
        <taxon>Eukaryota</taxon>
        <taxon>Viridiplantae</taxon>
        <taxon>Streptophyta</taxon>
        <taxon>Embryophyta</taxon>
        <taxon>Tracheophyta</taxon>
        <taxon>Spermatophyta</taxon>
        <taxon>Magnoliopsida</taxon>
        <taxon>eudicotyledons</taxon>
        <taxon>Gunneridae</taxon>
        <taxon>Pentapetalae</taxon>
        <taxon>rosids</taxon>
        <taxon>malvids</taxon>
        <taxon>Brassicales</taxon>
        <taxon>Brassicaceae</taxon>
        <taxon>Brassiceae</taxon>
        <taxon>Brassica</taxon>
    </lineage>
</organism>
<evidence type="ECO:0000259" key="1">
    <source>
        <dbReference type="Pfam" id="PF13966"/>
    </source>
</evidence>
<dbReference type="OMA" id="SARFIAC"/>
<reference evidence="2 3" key="1">
    <citation type="journal article" date="2014" name="Genome Biol.">
        <title>Transcriptome and methylome profiling reveals relics of genome dominance in the mesopolyploid Brassica oleracea.</title>
        <authorList>
            <person name="Parkin I.A."/>
            <person name="Koh C."/>
            <person name="Tang H."/>
            <person name="Robinson S.J."/>
            <person name="Kagale S."/>
            <person name="Clarke W.E."/>
            <person name="Town C.D."/>
            <person name="Nixon J."/>
            <person name="Krishnakumar V."/>
            <person name="Bidwell S.L."/>
            <person name="Denoeud F."/>
            <person name="Belcram H."/>
            <person name="Links M.G."/>
            <person name="Just J."/>
            <person name="Clarke C."/>
            <person name="Bender T."/>
            <person name="Huebert T."/>
            <person name="Mason A.S."/>
            <person name="Pires J.C."/>
            <person name="Barker G."/>
            <person name="Moore J."/>
            <person name="Walley P.G."/>
            <person name="Manoli S."/>
            <person name="Batley J."/>
            <person name="Edwards D."/>
            <person name="Nelson M.N."/>
            <person name="Wang X."/>
            <person name="Paterson A.H."/>
            <person name="King G."/>
            <person name="Bancroft I."/>
            <person name="Chalhoub B."/>
            <person name="Sharpe A.G."/>
        </authorList>
    </citation>
    <scope>NUCLEOTIDE SEQUENCE</scope>
    <source>
        <strain evidence="2 3">cv. TO1000</strain>
    </source>
</reference>